<comment type="caution">
    <text evidence="3">The sequence shown here is derived from an EMBL/GenBank/DDBJ whole genome shotgun (WGS) entry which is preliminary data.</text>
</comment>
<dbReference type="AlphaFoldDB" id="A0A0F4LH93"/>
<dbReference type="RefSeq" id="WP_046332419.1">
    <property type="nucleotide sequence ID" value="NZ_JBHTBO010000002.1"/>
</dbReference>
<comment type="similarity">
    <text evidence="1 2">Belongs to the phD/YefM antitoxin family.</text>
</comment>
<dbReference type="PATRIC" id="fig|1218506.3.peg.1439"/>
<comment type="function">
    <text evidence="2">Antitoxin component of a type II toxin-antitoxin (TA) system.</text>
</comment>
<dbReference type="InterPro" id="IPR036165">
    <property type="entry name" value="YefM-like_sf"/>
</dbReference>
<dbReference type="Proteomes" id="UP000033612">
    <property type="component" value="Unassembled WGS sequence"/>
</dbReference>
<evidence type="ECO:0000256" key="2">
    <source>
        <dbReference type="RuleBase" id="RU362080"/>
    </source>
</evidence>
<sequence>METLNQTYFRNNIKSCLDLVNDNDDTIYITRPKNRAVAVISTKKLEKYEYLELFAKTKEGTTDHAVARDKLIELGVLNDNDPVIDKDNWTEFWQQFKR</sequence>
<name>A0A0F4LH93_9LACO</name>
<accession>A0A0F4LH93</accession>
<reference evidence="3 4" key="1">
    <citation type="submission" date="2015-01" db="EMBL/GenBank/DDBJ databases">
        <title>Comparative genomics of the lactic acid bacteria isolated from the honey bee gut.</title>
        <authorList>
            <person name="Ellegaard K.M."/>
            <person name="Tamarit D."/>
            <person name="Javelind E."/>
            <person name="Olofsson T."/>
            <person name="Andersson S.G."/>
            <person name="Vasquez A."/>
        </authorList>
    </citation>
    <scope>NUCLEOTIDE SEQUENCE [LARGE SCALE GENOMIC DNA]</scope>
    <source>
        <strain evidence="3 4">Hma2</strain>
    </source>
</reference>
<dbReference type="HOGENOM" id="CLU_182192_0_0_9"/>
<evidence type="ECO:0000313" key="4">
    <source>
        <dbReference type="Proteomes" id="UP000033612"/>
    </source>
</evidence>
<proteinExistence type="inferred from homology"/>
<keyword evidence="4" id="KW-1185">Reference proteome</keyword>
<evidence type="ECO:0000256" key="1">
    <source>
        <dbReference type="ARBA" id="ARBA00009981"/>
    </source>
</evidence>
<dbReference type="SUPFAM" id="SSF143120">
    <property type="entry name" value="YefM-like"/>
    <property type="match status" value="1"/>
</dbReference>
<organism evidence="3 4">
    <name type="scientific">Lactobacillus kimbladii</name>
    <dbReference type="NCBI Taxonomy" id="1218506"/>
    <lineage>
        <taxon>Bacteria</taxon>
        <taxon>Bacillati</taxon>
        <taxon>Bacillota</taxon>
        <taxon>Bacilli</taxon>
        <taxon>Lactobacillales</taxon>
        <taxon>Lactobacillaceae</taxon>
        <taxon>Lactobacillus</taxon>
    </lineage>
</organism>
<gene>
    <name evidence="3" type="ORF">JF75_13680</name>
</gene>
<dbReference type="Pfam" id="PF02604">
    <property type="entry name" value="PhdYeFM_antitox"/>
    <property type="match status" value="1"/>
</dbReference>
<dbReference type="EMBL" id="JXLH01000017">
    <property type="protein sequence ID" value="KJY57634.1"/>
    <property type="molecule type" value="Genomic_DNA"/>
</dbReference>
<dbReference type="STRING" id="1218506.JF75_13680"/>
<evidence type="ECO:0000313" key="3">
    <source>
        <dbReference type="EMBL" id="KJY57634.1"/>
    </source>
</evidence>
<dbReference type="Gene3D" id="3.40.1620.10">
    <property type="entry name" value="YefM-like domain"/>
    <property type="match status" value="1"/>
</dbReference>
<dbReference type="InterPro" id="IPR006442">
    <property type="entry name" value="Antitoxin_Phd/YefM"/>
</dbReference>
<protein>
    <recommendedName>
        <fullName evidence="2">Antitoxin</fullName>
    </recommendedName>
</protein>